<dbReference type="InterPro" id="IPR027806">
    <property type="entry name" value="HARBI1_dom"/>
</dbReference>
<dbReference type="Pfam" id="PF13359">
    <property type="entry name" value="DDE_Tnp_4"/>
    <property type="match status" value="1"/>
</dbReference>
<sequence>MTQALIGGNYADSRTLTSELANVTVHQPKKRPRNGRLSADDQEANRLHSSIRVIIEHILSGIKRCRVVKDVFRNTKEGYDDVVIELACGLHNYRRYCRNQSY</sequence>
<evidence type="ECO:0000256" key="3">
    <source>
        <dbReference type="SAM" id="MobiDB-lite"/>
    </source>
</evidence>
<comment type="cofactor">
    <cofactor evidence="1">
        <name>a divalent metal cation</name>
        <dbReference type="ChEBI" id="CHEBI:60240"/>
    </cofactor>
</comment>
<name>A0A250KZ80_9GAMM</name>
<evidence type="ECO:0000313" key="6">
    <source>
        <dbReference type="Proteomes" id="UP000266313"/>
    </source>
</evidence>
<protein>
    <recommendedName>
        <fullName evidence="4">DDE Tnp4 domain-containing protein</fullName>
    </recommendedName>
</protein>
<keyword evidence="6" id="KW-1185">Reference proteome</keyword>
<evidence type="ECO:0000259" key="4">
    <source>
        <dbReference type="Pfam" id="PF13359"/>
    </source>
</evidence>
<dbReference type="RefSeq" id="WP_170161246.1">
    <property type="nucleotide sequence ID" value="NZ_AP017928.1"/>
</dbReference>
<gene>
    <name evidence="5" type="ORF">sS8_5070</name>
</gene>
<accession>A0A250KZ80</accession>
<feature type="domain" description="DDE Tnp4" evidence="4">
    <location>
        <begin position="28"/>
        <end position="92"/>
    </location>
</feature>
<dbReference type="AlphaFoldDB" id="A0A250KZ80"/>
<evidence type="ECO:0000256" key="1">
    <source>
        <dbReference type="ARBA" id="ARBA00001968"/>
    </source>
</evidence>
<organism evidence="5 6">
    <name type="scientific">Methylocaldum marinum</name>
    <dbReference type="NCBI Taxonomy" id="1432792"/>
    <lineage>
        <taxon>Bacteria</taxon>
        <taxon>Pseudomonadati</taxon>
        <taxon>Pseudomonadota</taxon>
        <taxon>Gammaproteobacteria</taxon>
        <taxon>Methylococcales</taxon>
        <taxon>Methylococcaceae</taxon>
        <taxon>Methylocaldum</taxon>
    </lineage>
</organism>
<keyword evidence="2" id="KW-0479">Metal-binding</keyword>
<evidence type="ECO:0000256" key="2">
    <source>
        <dbReference type="ARBA" id="ARBA00022723"/>
    </source>
</evidence>
<dbReference type="GO" id="GO:0046872">
    <property type="term" value="F:metal ion binding"/>
    <property type="evidence" value="ECO:0007669"/>
    <property type="project" value="UniProtKB-KW"/>
</dbReference>
<dbReference type="Proteomes" id="UP000266313">
    <property type="component" value="Chromosome"/>
</dbReference>
<proteinExistence type="predicted"/>
<dbReference type="KEGG" id="mmai:sS8_5070"/>
<feature type="region of interest" description="Disordered" evidence="3">
    <location>
        <begin position="21"/>
        <end position="42"/>
    </location>
</feature>
<reference evidence="5 6" key="1">
    <citation type="submission" date="2016-12" db="EMBL/GenBank/DDBJ databases">
        <title>Genome sequencing of Methylocaldum marinum.</title>
        <authorList>
            <person name="Takeuchi M."/>
            <person name="Kamagata Y."/>
            <person name="Hiraoka S."/>
            <person name="Oshima K."/>
            <person name="Hattori M."/>
            <person name="Iwasaki W."/>
        </authorList>
    </citation>
    <scope>NUCLEOTIDE SEQUENCE [LARGE SCALE GENOMIC DNA]</scope>
    <source>
        <strain evidence="5 6">S8</strain>
    </source>
</reference>
<dbReference type="EMBL" id="AP017928">
    <property type="protein sequence ID" value="BBA36993.1"/>
    <property type="molecule type" value="Genomic_DNA"/>
</dbReference>
<evidence type="ECO:0000313" key="5">
    <source>
        <dbReference type="EMBL" id="BBA36993.1"/>
    </source>
</evidence>